<dbReference type="SUPFAM" id="SSF52096">
    <property type="entry name" value="ClpP/crotonase"/>
    <property type="match status" value="1"/>
</dbReference>
<protein>
    <submittedName>
        <fullName evidence="1">Enoyl-CoA hydratase/isomerase family protein</fullName>
    </submittedName>
</protein>
<evidence type="ECO:0000313" key="1">
    <source>
        <dbReference type="EMBL" id="MBH0776729.1"/>
    </source>
</evidence>
<dbReference type="GO" id="GO:0006635">
    <property type="term" value="P:fatty acid beta-oxidation"/>
    <property type="evidence" value="ECO:0007669"/>
    <property type="project" value="TreeGrafter"/>
</dbReference>
<name>A0A931I8D0_9NOCA</name>
<dbReference type="EMBL" id="JADMLG010000003">
    <property type="protein sequence ID" value="MBH0776729.1"/>
    <property type="molecule type" value="Genomic_DNA"/>
</dbReference>
<proteinExistence type="predicted"/>
<sequence length="249" mass="26107">MRTEGTVGHIVLNRPRALNAITTELGRALHDALVDLASRTRVVVIRGAEGNFSVGGDFRELERLRAQGPDAVRPLFENFARACAVIPDLPIPVVAAVEGYAMAGGFELMQACDIAVVRSDAELADNHVNFGQIPGGGGSQRLPRLAGRQRALGHLLGGEPLSGDEAAAWGLAYRSLPPETFEAGVQALAERIAGHDPAAVSGIKNLVHNGFELPLPDALAVELDAVVAHVTGDAAARGIAAFHRTTAKE</sequence>
<dbReference type="CDD" id="cd06558">
    <property type="entry name" value="crotonase-like"/>
    <property type="match status" value="1"/>
</dbReference>
<comment type="caution">
    <text evidence="1">The sequence shown here is derived from an EMBL/GenBank/DDBJ whole genome shotgun (WGS) entry which is preliminary data.</text>
</comment>
<evidence type="ECO:0000313" key="2">
    <source>
        <dbReference type="Proteomes" id="UP000655751"/>
    </source>
</evidence>
<dbReference type="InterPro" id="IPR001753">
    <property type="entry name" value="Enoyl-CoA_hydra/iso"/>
</dbReference>
<organism evidence="1 2">
    <name type="scientific">Nocardia bovistercoris</name>
    <dbReference type="NCBI Taxonomy" id="2785916"/>
    <lineage>
        <taxon>Bacteria</taxon>
        <taxon>Bacillati</taxon>
        <taxon>Actinomycetota</taxon>
        <taxon>Actinomycetes</taxon>
        <taxon>Mycobacteriales</taxon>
        <taxon>Nocardiaceae</taxon>
        <taxon>Nocardia</taxon>
    </lineage>
</organism>
<dbReference type="GO" id="GO:0003824">
    <property type="term" value="F:catalytic activity"/>
    <property type="evidence" value="ECO:0007669"/>
    <property type="project" value="UniProtKB-ARBA"/>
</dbReference>
<dbReference type="PANTHER" id="PTHR11941">
    <property type="entry name" value="ENOYL-COA HYDRATASE-RELATED"/>
    <property type="match status" value="1"/>
</dbReference>
<keyword evidence="2" id="KW-1185">Reference proteome</keyword>
<dbReference type="InterPro" id="IPR029045">
    <property type="entry name" value="ClpP/crotonase-like_dom_sf"/>
</dbReference>
<accession>A0A931I8D0</accession>
<dbReference type="Gene3D" id="3.90.226.10">
    <property type="entry name" value="2-enoyl-CoA Hydratase, Chain A, domain 1"/>
    <property type="match status" value="1"/>
</dbReference>
<gene>
    <name evidence="1" type="ORF">IT779_10580</name>
</gene>
<reference evidence="1" key="1">
    <citation type="submission" date="2020-11" db="EMBL/GenBank/DDBJ databases">
        <title>Nocardia NEAU-351.nov., a novel actinomycete isolated from the cow dung.</title>
        <authorList>
            <person name="Zhang X."/>
        </authorList>
    </citation>
    <scope>NUCLEOTIDE SEQUENCE</scope>
    <source>
        <strain evidence="1">NEAU-351</strain>
    </source>
</reference>
<dbReference type="PANTHER" id="PTHR11941:SF54">
    <property type="entry name" value="ENOYL-COA HYDRATASE, MITOCHONDRIAL"/>
    <property type="match status" value="1"/>
</dbReference>
<dbReference type="Pfam" id="PF00378">
    <property type="entry name" value="ECH_1"/>
    <property type="match status" value="1"/>
</dbReference>
<dbReference type="Proteomes" id="UP000655751">
    <property type="component" value="Unassembled WGS sequence"/>
</dbReference>
<dbReference type="AlphaFoldDB" id="A0A931I8D0"/>